<proteinExistence type="predicted"/>
<accession>A0ABW3GJP2</accession>
<evidence type="ECO:0000313" key="2">
    <source>
        <dbReference type="EMBL" id="MFD0930811.1"/>
    </source>
</evidence>
<reference evidence="3" key="1">
    <citation type="journal article" date="2019" name="Int. J. Syst. Evol. Microbiol.">
        <title>The Global Catalogue of Microorganisms (GCM) 10K type strain sequencing project: providing services to taxonomists for standard genome sequencing and annotation.</title>
        <authorList>
            <consortium name="The Broad Institute Genomics Platform"/>
            <consortium name="The Broad Institute Genome Sequencing Center for Infectious Disease"/>
            <person name="Wu L."/>
            <person name="Ma J."/>
        </authorList>
    </citation>
    <scope>NUCLEOTIDE SEQUENCE [LARGE SCALE GENOMIC DNA]</scope>
    <source>
        <strain evidence="3">CCUG 59685</strain>
    </source>
</reference>
<evidence type="ECO:0000256" key="1">
    <source>
        <dbReference type="SAM" id="SignalP"/>
    </source>
</evidence>
<keyword evidence="1" id="KW-0732">Signal</keyword>
<keyword evidence="3" id="KW-1185">Reference proteome</keyword>
<dbReference type="RefSeq" id="WP_379077713.1">
    <property type="nucleotide sequence ID" value="NZ_JBHTJW010000004.1"/>
</dbReference>
<feature type="signal peptide" evidence="1">
    <location>
        <begin position="1"/>
        <end position="23"/>
    </location>
</feature>
<dbReference type="Proteomes" id="UP001597106">
    <property type="component" value="Unassembled WGS sequence"/>
</dbReference>
<protein>
    <recommendedName>
        <fullName evidence="4">Secreted protein</fullName>
    </recommendedName>
</protein>
<dbReference type="EMBL" id="JBHTJW010000004">
    <property type="protein sequence ID" value="MFD0930811.1"/>
    <property type="molecule type" value="Genomic_DNA"/>
</dbReference>
<feature type="chain" id="PRO_5046872661" description="Secreted protein" evidence="1">
    <location>
        <begin position="24"/>
        <end position="84"/>
    </location>
</feature>
<sequence>MKSVFKNMFACNVLMLASVAANATTGHWTLSHEIAPAGLPFSHAVVPCVLTFDACENTYRNMTAKIASNDDDQADSSDSETMLA</sequence>
<gene>
    <name evidence="2" type="ORF">ACFQ1T_13565</name>
</gene>
<comment type="caution">
    <text evidence="2">The sequence shown here is derived from an EMBL/GenBank/DDBJ whole genome shotgun (WGS) entry which is preliminary data.</text>
</comment>
<evidence type="ECO:0008006" key="4">
    <source>
        <dbReference type="Google" id="ProtNLM"/>
    </source>
</evidence>
<evidence type="ECO:0000313" key="3">
    <source>
        <dbReference type="Proteomes" id="UP001597106"/>
    </source>
</evidence>
<organism evidence="2 3">
    <name type="scientific">Methylophilus glucosoxydans</name>
    <dbReference type="NCBI Taxonomy" id="752553"/>
    <lineage>
        <taxon>Bacteria</taxon>
        <taxon>Pseudomonadati</taxon>
        <taxon>Pseudomonadota</taxon>
        <taxon>Betaproteobacteria</taxon>
        <taxon>Nitrosomonadales</taxon>
        <taxon>Methylophilaceae</taxon>
        <taxon>Methylophilus</taxon>
    </lineage>
</organism>
<name>A0ABW3GJP2_9PROT</name>